<dbReference type="Proteomes" id="UP000236893">
    <property type="component" value="Unassembled WGS sequence"/>
</dbReference>
<protein>
    <submittedName>
        <fullName evidence="5">ABC transporter ATP-binding protein</fullName>
    </submittedName>
</protein>
<organism evidence="5 6">
    <name type="scientific">Solitalea longa</name>
    <dbReference type="NCBI Taxonomy" id="2079460"/>
    <lineage>
        <taxon>Bacteria</taxon>
        <taxon>Pseudomonadati</taxon>
        <taxon>Bacteroidota</taxon>
        <taxon>Sphingobacteriia</taxon>
        <taxon>Sphingobacteriales</taxon>
        <taxon>Sphingobacteriaceae</taxon>
        <taxon>Solitalea</taxon>
    </lineage>
</organism>
<dbReference type="InterPro" id="IPR003593">
    <property type="entry name" value="AAA+_ATPase"/>
</dbReference>
<evidence type="ECO:0000313" key="5">
    <source>
        <dbReference type="EMBL" id="POY38396.1"/>
    </source>
</evidence>
<dbReference type="SUPFAM" id="SSF52540">
    <property type="entry name" value="P-loop containing nucleoside triphosphate hydrolases"/>
    <property type="match status" value="1"/>
</dbReference>
<dbReference type="Gene3D" id="3.40.50.300">
    <property type="entry name" value="P-loop containing nucleotide triphosphate hydrolases"/>
    <property type="match status" value="1"/>
</dbReference>
<dbReference type="PANTHER" id="PTHR42939">
    <property type="entry name" value="ABC TRANSPORTER ATP-BINDING PROTEIN ALBC-RELATED"/>
    <property type="match status" value="1"/>
</dbReference>
<dbReference type="CDD" id="cd03230">
    <property type="entry name" value="ABC_DR_subfamily_A"/>
    <property type="match status" value="1"/>
</dbReference>
<keyword evidence="3 5" id="KW-0067">ATP-binding</keyword>
<dbReference type="RefSeq" id="WP_103787630.1">
    <property type="nucleotide sequence ID" value="NZ_PQVF01000002.1"/>
</dbReference>
<dbReference type="EMBL" id="PQVF01000002">
    <property type="protein sequence ID" value="POY38396.1"/>
    <property type="molecule type" value="Genomic_DNA"/>
</dbReference>
<dbReference type="InterPro" id="IPR027417">
    <property type="entry name" value="P-loop_NTPase"/>
</dbReference>
<accession>A0A2S5A7A6</accession>
<evidence type="ECO:0000256" key="3">
    <source>
        <dbReference type="ARBA" id="ARBA00022840"/>
    </source>
</evidence>
<dbReference type="PROSITE" id="PS50893">
    <property type="entry name" value="ABC_TRANSPORTER_2"/>
    <property type="match status" value="1"/>
</dbReference>
<name>A0A2S5A7A6_9SPHI</name>
<keyword evidence="2" id="KW-0547">Nucleotide-binding</keyword>
<evidence type="ECO:0000259" key="4">
    <source>
        <dbReference type="PROSITE" id="PS50893"/>
    </source>
</evidence>
<feature type="domain" description="ABC transporter" evidence="4">
    <location>
        <begin position="2"/>
        <end position="227"/>
    </location>
</feature>
<dbReference type="GO" id="GO:0016887">
    <property type="term" value="F:ATP hydrolysis activity"/>
    <property type="evidence" value="ECO:0007669"/>
    <property type="project" value="InterPro"/>
</dbReference>
<dbReference type="AlphaFoldDB" id="A0A2S5A7A6"/>
<evidence type="ECO:0000313" key="6">
    <source>
        <dbReference type="Proteomes" id="UP000236893"/>
    </source>
</evidence>
<dbReference type="SMART" id="SM00382">
    <property type="entry name" value="AAA"/>
    <property type="match status" value="1"/>
</dbReference>
<dbReference type="GO" id="GO:0005524">
    <property type="term" value="F:ATP binding"/>
    <property type="evidence" value="ECO:0007669"/>
    <property type="project" value="UniProtKB-KW"/>
</dbReference>
<comment type="caution">
    <text evidence="5">The sequence shown here is derived from an EMBL/GenBank/DDBJ whole genome shotgun (WGS) entry which is preliminary data.</text>
</comment>
<proteinExistence type="predicted"/>
<evidence type="ECO:0000256" key="2">
    <source>
        <dbReference type="ARBA" id="ARBA00022741"/>
    </source>
</evidence>
<sequence length="277" mass="31162">MLNIYQLKFGYKAKQHLFEKLDLELSAGHIYGLLGKNGAGKSSLLRMMCGLVFPKEGSVEAFAFNPMQRHPAFLQQVFFVPEEVELPNLKIKQFAKINGAFYPGFDREKFNLLLTEFELNIDSHIKDLSYGQQKKVSISFAIATNAKLLLLDEPTNGLDIPSKAQLRKILAGHINEDSCIVISTHQVRDLDNLIDSIIILENGAIILNENTERITEKLAFKVLQQETSSNVLYAEPSLAGQLSVLENTRNEASKLDIELLFNAAIENKPEILRIFNN</sequence>
<evidence type="ECO:0000256" key="1">
    <source>
        <dbReference type="ARBA" id="ARBA00022448"/>
    </source>
</evidence>
<dbReference type="InterPro" id="IPR003439">
    <property type="entry name" value="ABC_transporter-like_ATP-bd"/>
</dbReference>
<dbReference type="InterPro" id="IPR051782">
    <property type="entry name" value="ABC_Transporter_VariousFunc"/>
</dbReference>
<keyword evidence="1" id="KW-0813">Transport</keyword>
<dbReference type="PANTHER" id="PTHR42939:SF1">
    <property type="entry name" value="ABC TRANSPORTER ATP-BINDING PROTEIN ALBC-RELATED"/>
    <property type="match status" value="1"/>
</dbReference>
<dbReference type="Pfam" id="PF00005">
    <property type="entry name" value="ABC_tran"/>
    <property type="match status" value="1"/>
</dbReference>
<dbReference type="OrthoDB" id="9785229at2"/>
<gene>
    <name evidence="5" type="ORF">C3K47_03075</name>
</gene>
<keyword evidence="6" id="KW-1185">Reference proteome</keyword>
<reference evidence="5 6" key="1">
    <citation type="submission" date="2018-01" db="EMBL/GenBank/DDBJ databases">
        <authorList>
            <person name="Gaut B.S."/>
            <person name="Morton B.R."/>
            <person name="Clegg M.T."/>
            <person name="Duvall M.R."/>
        </authorList>
    </citation>
    <scope>NUCLEOTIDE SEQUENCE [LARGE SCALE GENOMIC DNA]</scope>
    <source>
        <strain evidence="5 6">HR-AV</strain>
    </source>
</reference>